<name>A0A383W194_TETOB</name>
<evidence type="ECO:0000313" key="2">
    <source>
        <dbReference type="EMBL" id="SZX70873.1"/>
    </source>
</evidence>
<dbReference type="Proteomes" id="UP000256970">
    <property type="component" value="Unassembled WGS sequence"/>
</dbReference>
<accession>A0A383W194</accession>
<dbReference type="AlphaFoldDB" id="A0A383W194"/>
<reference evidence="2 3" key="1">
    <citation type="submission" date="2016-10" db="EMBL/GenBank/DDBJ databases">
        <authorList>
            <person name="Cai Z."/>
        </authorList>
    </citation>
    <scope>NUCLEOTIDE SEQUENCE [LARGE SCALE GENOMIC DNA]</scope>
</reference>
<dbReference type="EMBL" id="FNXT01001016">
    <property type="protein sequence ID" value="SZX70873.1"/>
    <property type="molecule type" value="Genomic_DNA"/>
</dbReference>
<evidence type="ECO:0000256" key="1">
    <source>
        <dbReference type="SAM" id="MobiDB-lite"/>
    </source>
</evidence>
<protein>
    <submittedName>
        <fullName evidence="2">Uncharacterized protein</fullName>
    </submittedName>
</protein>
<evidence type="ECO:0000313" key="3">
    <source>
        <dbReference type="Proteomes" id="UP000256970"/>
    </source>
</evidence>
<organism evidence="2 3">
    <name type="scientific">Tetradesmus obliquus</name>
    <name type="common">Green alga</name>
    <name type="synonym">Acutodesmus obliquus</name>
    <dbReference type="NCBI Taxonomy" id="3088"/>
    <lineage>
        <taxon>Eukaryota</taxon>
        <taxon>Viridiplantae</taxon>
        <taxon>Chlorophyta</taxon>
        <taxon>core chlorophytes</taxon>
        <taxon>Chlorophyceae</taxon>
        <taxon>CS clade</taxon>
        <taxon>Sphaeropleales</taxon>
        <taxon>Scenedesmaceae</taxon>
        <taxon>Tetradesmus</taxon>
    </lineage>
</organism>
<proteinExistence type="predicted"/>
<feature type="region of interest" description="Disordered" evidence="1">
    <location>
        <begin position="1"/>
        <end position="28"/>
    </location>
</feature>
<sequence length="72" mass="7725">MTATHPNTRQKRKQMKRSRSAPDCKHGLGSKIKIGLCAMDKKVTSSSSSSSSGSGSKSSSAGFQCHWVLLQQ</sequence>
<gene>
    <name evidence="2" type="ORF">BQ4739_LOCUS11035</name>
</gene>
<keyword evidence="3" id="KW-1185">Reference proteome</keyword>
<feature type="compositionally biased region" description="Basic residues" evidence="1">
    <location>
        <begin position="8"/>
        <end position="19"/>
    </location>
</feature>